<reference evidence="2" key="1">
    <citation type="submission" date="2011-01" db="EMBL/GenBank/DDBJ databases">
        <title>The Genome Sequence of Nematocida parisii strain ERTm3.</title>
        <authorList>
            <consortium name="The Broad Institute Genome Sequencing Platform"/>
            <consortium name="The Broad Institute Genome Sequencing Center for Infectious Disease"/>
            <person name="Cuomo C."/>
            <person name="Troemel E."/>
            <person name="Young S.K."/>
            <person name="Zeng Q."/>
            <person name="Gargeya S."/>
            <person name="Fitzgerald M."/>
            <person name="Haas B."/>
            <person name="Abouelleil A."/>
            <person name="Alvarado L."/>
            <person name="Arachchi H.M."/>
            <person name="Berlin A."/>
            <person name="Chapman S.B."/>
            <person name="Gearin G."/>
            <person name="Goldberg J."/>
            <person name="Griggs A."/>
            <person name="Gujja S."/>
            <person name="Hansen M."/>
            <person name="Heiman D."/>
            <person name="Howarth C."/>
            <person name="Larimer J."/>
            <person name="Lui A."/>
            <person name="MacDonald P.J.P."/>
            <person name="McCowen C."/>
            <person name="Montmayeur A."/>
            <person name="Murphy C."/>
            <person name="Neiman D."/>
            <person name="Pearson M."/>
            <person name="Priest M."/>
            <person name="Roberts A."/>
            <person name="Saif S."/>
            <person name="Shea T."/>
            <person name="Sisk P."/>
            <person name="Stolte C."/>
            <person name="Sykes S."/>
            <person name="Wortman J."/>
            <person name="Nusbaum C."/>
            <person name="Birren B."/>
        </authorList>
    </citation>
    <scope>NUCLEOTIDE SEQUENCE</scope>
    <source>
        <strain evidence="2">ERTm3</strain>
    </source>
</reference>
<sequence>MMRVWMIINILLQLVRTRMELSDIQDIQGTLIDDQNRFIIKSSGPLNPLHGYIYINRSYMHNKRFYSPEIKTSYTMKVSQNKSSTTPEYVYTRTPVHDKVYTDLRTGGVTEKYLGKYHTRILKMFPSCDGVISITSSIPDSLFTFLKAQSTVPYTKYILASLLLLGEGADIRIRIDYSGSINRLILYNRDSTKKFINVPLYVRVTDTATGSIKDKYQSEVVETVNFFVQCRTHPHLRKQGEFSEPITREGFLSGKFMNSARFLIQSYIFEFIQSRSEYIEFIRAVYEILDDHLTGESVHKKKSSWRRLFNACFTIKDDLSSEMAYVMPFYAINKRLSLYRTFPLQAHGQVPTPTRVPVYIRQDRAFSRDNNEQYSNCAESAILGLFYCLVYDEHTNTYTTAHIRSASSDLIRFFKVYTAPSDCTDMDKHRLWCTVVSDLEDMQVQYRIRNNNIMSGLINIYRVIAGVTGRTLELSGALNDLHKLSIKSVLSESDTIYIQESIKSLLLPICTYTSIRIICTSMECTKLANGSSDIIGNVRIIFTSTAGLHNEVCLMIQDKHTKLTLITDNHNNTQIINELTHLMHTYTGINCFIVYLITECINNEIIQVSSGYAHEPYESINEISALIRNQDNSSVLRTFLCKSINNIEYKSLFILAFLTQTLSVYVPYNNNVLRFTHNLIGSTSLDDTSIRNKILYGFIYNNNHKVYYPDVEYTSTDLCSISVHEVSYIYNYIMGLSVVPMVECLCRTVQVSRPGTYVYNILYGNLQSEVFIYKVVKTGCINQLVSIYNTITTYNTDSLCINHTVCCWFTYICIHYSYKYDYIKYIYSIILSRRVHREAVNKMISSGYIKEAAYNFKMARDVLCTGNEYNRIIYEEMDRVITDTNNQYTKHKNGHKLVF</sequence>
<organism evidence="2 3">
    <name type="scientific">Nematocida parisii (strain ERTm3)</name>
    <name type="common">Nematode killer fungus</name>
    <dbReference type="NCBI Taxonomy" id="935791"/>
    <lineage>
        <taxon>Eukaryota</taxon>
        <taxon>Fungi</taxon>
        <taxon>Fungi incertae sedis</taxon>
        <taxon>Microsporidia</taxon>
        <taxon>Nematocida</taxon>
    </lineage>
</organism>
<proteinExistence type="predicted"/>
<feature type="chain" id="PRO_5003670615" evidence="1">
    <location>
        <begin position="18"/>
        <end position="899"/>
    </location>
</feature>
<evidence type="ECO:0000256" key="1">
    <source>
        <dbReference type="SAM" id="SignalP"/>
    </source>
</evidence>
<dbReference type="InParanoid" id="I3EFH6"/>
<keyword evidence="1" id="KW-0732">Signal</keyword>
<dbReference type="EMBL" id="GL870880">
    <property type="protein sequence ID" value="EIJ87973.1"/>
    <property type="molecule type" value="Genomic_DNA"/>
</dbReference>
<feature type="signal peptide" evidence="1">
    <location>
        <begin position="1"/>
        <end position="17"/>
    </location>
</feature>
<evidence type="ECO:0000313" key="2">
    <source>
        <dbReference type="EMBL" id="EIJ87973.1"/>
    </source>
</evidence>
<dbReference type="HOGENOM" id="CLU_009683_3_0_1"/>
<dbReference type="VEuPathDB" id="MicrosporidiaDB:NEQG_02045"/>
<accession>I3EFH6</accession>
<keyword evidence="3" id="KW-1185">Reference proteome</keyword>
<name>I3EFH6_NEMP3</name>
<evidence type="ECO:0000313" key="3">
    <source>
        <dbReference type="Proteomes" id="UP000002872"/>
    </source>
</evidence>
<dbReference type="Proteomes" id="UP000002872">
    <property type="component" value="Unassembled WGS sequence"/>
</dbReference>
<protein>
    <submittedName>
        <fullName evidence="2">Uncharacterized protein</fullName>
    </submittedName>
</protein>
<dbReference type="OrthoDB" id="10315867at2759"/>
<gene>
    <name evidence="2" type="ORF">NEQG_02045</name>
</gene>
<dbReference type="AlphaFoldDB" id="I3EFH6"/>